<gene>
    <name evidence="2" type="ORF">GCM10011398_02950</name>
</gene>
<evidence type="ECO:0000256" key="1">
    <source>
        <dbReference type="SAM" id="MobiDB-lite"/>
    </source>
</evidence>
<organism evidence="2 3">
    <name type="scientific">Virgibacillus oceani</name>
    <dbReference type="NCBI Taxonomy" id="1479511"/>
    <lineage>
        <taxon>Bacteria</taxon>
        <taxon>Bacillati</taxon>
        <taxon>Bacillota</taxon>
        <taxon>Bacilli</taxon>
        <taxon>Bacillales</taxon>
        <taxon>Bacillaceae</taxon>
        <taxon>Virgibacillus</taxon>
    </lineage>
</organism>
<protein>
    <submittedName>
        <fullName evidence="2">Uncharacterized protein</fullName>
    </submittedName>
</protein>
<proteinExistence type="predicted"/>
<dbReference type="RefSeq" id="WP_268233823.1">
    <property type="nucleotide sequence ID" value="NZ_BMFR01000001.1"/>
</dbReference>
<feature type="compositionally biased region" description="Basic and acidic residues" evidence="1">
    <location>
        <begin position="21"/>
        <end position="32"/>
    </location>
</feature>
<dbReference type="Proteomes" id="UP000622860">
    <property type="component" value="Unassembled WGS sequence"/>
</dbReference>
<comment type="caution">
    <text evidence="2">The sequence shown here is derived from an EMBL/GenBank/DDBJ whole genome shotgun (WGS) entry which is preliminary data.</text>
</comment>
<dbReference type="EMBL" id="BMFR01000001">
    <property type="protein sequence ID" value="GGG62971.1"/>
    <property type="molecule type" value="Genomic_DNA"/>
</dbReference>
<sequence length="40" mass="4491">MNKLFILFLTVALMFVITGRDGDSSENEKSKGINEQTTEL</sequence>
<name>A0A917GZY1_9BACI</name>
<dbReference type="AlphaFoldDB" id="A0A917GZY1"/>
<reference evidence="2" key="1">
    <citation type="journal article" date="2014" name="Int. J. Syst. Evol. Microbiol.">
        <title>Complete genome sequence of Corynebacterium casei LMG S-19264T (=DSM 44701T), isolated from a smear-ripened cheese.</title>
        <authorList>
            <consortium name="US DOE Joint Genome Institute (JGI-PGF)"/>
            <person name="Walter F."/>
            <person name="Albersmeier A."/>
            <person name="Kalinowski J."/>
            <person name="Ruckert C."/>
        </authorList>
    </citation>
    <scope>NUCLEOTIDE SEQUENCE</scope>
    <source>
        <strain evidence="2">CGMCC 1.12754</strain>
    </source>
</reference>
<feature type="region of interest" description="Disordered" evidence="1">
    <location>
        <begin position="21"/>
        <end position="40"/>
    </location>
</feature>
<accession>A0A917GZY1</accession>
<evidence type="ECO:0000313" key="2">
    <source>
        <dbReference type="EMBL" id="GGG62971.1"/>
    </source>
</evidence>
<reference evidence="2" key="2">
    <citation type="submission" date="2020-09" db="EMBL/GenBank/DDBJ databases">
        <authorList>
            <person name="Sun Q."/>
            <person name="Zhou Y."/>
        </authorList>
    </citation>
    <scope>NUCLEOTIDE SEQUENCE</scope>
    <source>
        <strain evidence="2">CGMCC 1.12754</strain>
    </source>
</reference>
<evidence type="ECO:0000313" key="3">
    <source>
        <dbReference type="Proteomes" id="UP000622860"/>
    </source>
</evidence>
<keyword evidence="3" id="KW-1185">Reference proteome</keyword>